<feature type="transmembrane region" description="Helical" evidence="5">
    <location>
        <begin position="20"/>
        <end position="41"/>
    </location>
</feature>
<dbReference type="InterPro" id="IPR001478">
    <property type="entry name" value="PDZ"/>
</dbReference>
<keyword evidence="5" id="KW-0472">Membrane</keyword>
<dbReference type="PRINTS" id="PR00834">
    <property type="entry name" value="PROTEASES2C"/>
</dbReference>
<dbReference type="EMBL" id="FORR01000004">
    <property type="protein sequence ID" value="SFJ06196.1"/>
    <property type="molecule type" value="Genomic_DNA"/>
</dbReference>
<protein>
    <submittedName>
        <fullName evidence="7">Serine protease Do</fullName>
    </submittedName>
</protein>
<evidence type="ECO:0000256" key="4">
    <source>
        <dbReference type="ARBA" id="ARBA00022825"/>
    </source>
</evidence>
<evidence type="ECO:0000313" key="8">
    <source>
        <dbReference type="Proteomes" id="UP000199545"/>
    </source>
</evidence>
<evidence type="ECO:0000256" key="2">
    <source>
        <dbReference type="ARBA" id="ARBA00022670"/>
    </source>
</evidence>
<reference evidence="7 8" key="1">
    <citation type="submission" date="2016-10" db="EMBL/GenBank/DDBJ databases">
        <authorList>
            <person name="de Groot N.N."/>
        </authorList>
    </citation>
    <scope>NUCLEOTIDE SEQUENCE [LARGE SCALE GENOMIC DNA]</scope>
    <source>
        <strain evidence="7 8">DSM 44778</strain>
    </source>
</reference>
<dbReference type="STRING" id="46223.SAMN05421852_10462"/>
<dbReference type="InterPro" id="IPR001940">
    <property type="entry name" value="Peptidase_S1C"/>
</dbReference>
<feature type="domain" description="PDZ" evidence="6">
    <location>
        <begin position="312"/>
        <end position="344"/>
    </location>
</feature>
<dbReference type="SMART" id="SM00228">
    <property type="entry name" value="PDZ"/>
    <property type="match status" value="1"/>
</dbReference>
<dbReference type="Pfam" id="PF13180">
    <property type="entry name" value="PDZ_2"/>
    <property type="match status" value="1"/>
</dbReference>
<keyword evidence="2 7" id="KW-0645">Protease</keyword>
<dbReference type="Gene3D" id="2.30.42.10">
    <property type="match status" value="1"/>
</dbReference>
<dbReference type="SUPFAM" id="SSF50156">
    <property type="entry name" value="PDZ domain-like"/>
    <property type="match status" value="1"/>
</dbReference>
<dbReference type="GO" id="GO:0006508">
    <property type="term" value="P:proteolysis"/>
    <property type="evidence" value="ECO:0007669"/>
    <property type="project" value="UniProtKB-KW"/>
</dbReference>
<keyword evidence="5" id="KW-1133">Transmembrane helix</keyword>
<dbReference type="Pfam" id="PF13365">
    <property type="entry name" value="Trypsin_2"/>
    <property type="match status" value="1"/>
</dbReference>
<dbReference type="PROSITE" id="PS50106">
    <property type="entry name" value="PDZ"/>
    <property type="match status" value="1"/>
</dbReference>
<dbReference type="Gene3D" id="2.40.10.10">
    <property type="entry name" value="Trypsin-like serine proteases"/>
    <property type="match status" value="2"/>
</dbReference>
<dbReference type="GO" id="GO:0004252">
    <property type="term" value="F:serine-type endopeptidase activity"/>
    <property type="evidence" value="ECO:0007669"/>
    <property type="project" value="InterPro"/>
</dbReference>
<dbReference type="InterPro" id="IPR051201">
    <property type="entry name" value="Chloro_Bact_Ser_Proteases"/>
</dbReference>
<dbReference type="AlphaFoldDB" id="A0A1I3NBP2"/>
<sequence>MGFYDQTEPSNSKRQPSPILIAIVSAVIGGLIVLLFTPALVRSGVIPLSADQPALAGPTATVKVNSDITKAVEKVRPAVVGIESVRKTGDLFSREENQSGSGIIFERRNGKALVVTNHHVIENGRDIRVTISNNDTPKTVTAKVLGSDKITDLAVLEIDDKYVTAVASFGNSDALKAGEPAIAIGNPLGQTFSQSVTVGVISSPKRTFQANEYVATDVIQTDAAISPGNSGGALVNAAGQVIGINTLKIAEQGVEGLGFAIPVNLARPIIRDLINKGHVPRPYIGVSFLGDLYQFSDFERETLKLPADVEDGVVVGSVQPDSPAAKARLQRLDVIVAINGNPVQTVVDFRSYLYSKTKIGDKITITFYRDGKKQTADLTLTEAPASLLK</sequence>
<dbReference type="RefSeq" id="WP_245739752.1">
    <property type="nucleotide sequence ID" value="NZ_FORR01000004.1"/>
</dbReference>
<dbReference type="InterPro" id="IPR043504">
    <property type="entry name" value="Peptidase_S1_PA_chymotrypsin"/>
</dbReference>
<evidence type="ECO:0000256" key="3">
    <source>
        <dbReference type="ARBA" id="ARBA00022801"/>
    </source>
</evidence>
<name>A0A1I3NBP2_9BACL</name>
<evidence type="ECO:0000259" key="6">
    <source>
        <dbReference type="PROSITE" id="PS50106"/>
    </source>
</evidence>
<accession>A0A1I3NBP2</accession>
<keyword evidence="5" id="KW-0812">Transmembrane</keyword>
<keyword evidence="3" id="KW-0378">Hydrolase</keyword>
<keyword evidence="8" id="KW-1185">Reference proteome</keyword>
<dbReference type="InterPro" id="IPR036034">
    <property type="entry name" value="PDZ_sf"/>
</dbReference>
<evidence type="ECO:0000313" key="7">
    <source>
        <dbReference type="EMBL" id="SFJ06196.1"/>
    </source>
</evidence>
<evidence type="ECO:0000256" key="5">
    <source>
        <dbReference type="SAM" id="Phobius"/>
    </source>
</evidence>
<dbReference type="PANTHER" id="PTHR43343:SF3">
    <property type="entry name" value="PROTEASE DO-LIKE 8, CHLOROPLASTIC"/>
    <property type="match status" value="1"/>
</dbReference>
<dbReference type="Proteomes" id="UP000199545">
    <property type="component" value="Unassembled WGS sequence"/>
</dbReference>
<dbReference type="SUPFAM" id="SSF50494">
    <property type="entry name" value="Trypsin-like serine proteases"/>
    <property type="match status" value="1"/>
</dbReference>
<comment type="similarity">
    <text evidence="1">Belongs to the peptidase S1C family.</text>
</comment>
<dbReference type="CDD" id="cd06781">
    <property type="entry name" value="cpPDZ_BsHtra-like"/>
    <property type="match status" value="1"/>
</dbReference>
<gene>
    <name evidence="7" type="ORF">SAMN05421852_10462</name>
</gene>
<organism evidence="7 8">
    <name type="scientific">Thermoflavimicrobium dichotomicum</name>
    <dbReference type="NCBI Taxonomy" id="46223"/>
    <lineage>
        <taxon>Bacteria</taxon>
        <taxon>Bacillati</taxon>
        <taxon>Bacillota</taxon>
        <taxon>Bacilli</taxon>
        <taxon>Bacillales</taxon>
        <taxon>Thermoactinomycetaceae</taxon>
        <taxon>Thermoflavimicrobium</taxon>
    </lineage>
</organism>
<dbReference type="PANTHER" id="PTHR43343">
    <property type="entry name" value="PEPTIDASE S12"/>
    <property type="match status" value="1"/>
</dbReference>
<dbReference type="InterPro" id="IPR009003">
    <property type="entry name" value="Peptidase_S1_PA"/>
</dbReference>
<keyword evidence="4" id="KW-0720">Serine protease</keyword>
<proteinExistence type="inferred from homology"/>
<evidence type="ECO:0000256" key="1">
    <source>
        <dbReference type="ARBA" id="ARBA00010541"/>
    </source>
</evidence>